<dbReference type="EMBL" id="AP017372">
    <property type="protein sequence ID" value="BAU57682.1"/>
    <property type="molecule type" value="Genomic_DNA"/>
</dbReference>
<keyword evidence="1" id="KW-0472">Membrane</keyword>
<dbReference type="Proteomes" id="UP000218890">
    <property type="component" value="Chromosome"/>
</dbReference>
<name>A0A0X8X8V0_HALHR</name>
<dbReference type="KEGG" id="hhk:HH1059_09880"/>
<dbReference type="ESTHER" id="halhr-a0a0x8x8v0">
    <property type="family name" value="Abhydrolase_9"/>
</dbReference>
<keyword evidence="1" id="KW-1133">Transmembrane helix</keyword>
<feature type="transmembrane region" description="Helical" evidence="1">
    <location>
        <begin position="72"/>
        <end position="90"/>
    </location>
</feature>
<dbReference type="RefSeq" id="WP_096408949.1">
    <property type="nucleotide sequence ID" value="NZ_AP017372.2"/>
</dbReference>
<organism evidence="4 5">
    <name type="scientific">Halorhodospira halochloris</name>
    <name type="common">Ectothiorhodospira halochloris</name>
    <dbReference type="NCBI Taxonomy" id="1052"/>
    <lineage>
        <taxon>Bacteria</taxon>
        <taxon>Pseudomonadati</taxon>
        <taxon>Pseudomonadota</taxon>
        <taxon>Gammaproteobacteria</taxon>
        <taxon>Chromatiales</taxon>
        <taxon>Ectothiorhodospiraceae</taxon>
        <taxon>Halorhodospira</taxon>
    </lineage>
</organism>
<gene>
    <name evidence="4" type="ORF">HH1059_09880</name>
</gene>
<evidence type="ECO:0000259" key="2">
    <source>
        <dbReference type="Pfam" id="PF10081"/>
    </source>
</evidence>
<keyword evidence="1" id="KW-0812">Transmembrane</keyword>
<feature type="transmembrane region" description="Helical" evidence="1">
    <location>
        <begin position="110"/>
        <end position="134"/>
    </location>
</feature>
<dbReference type="Pfam" id="PF15420">
    <property type="entry name" value="Abhydrolase_9_N"/>
    <property type="match status" value="1"/>
</dbReference>
<feature type="domain" description="Alpha/beta-hydrolase catalytic" evidence="2">
    <location>
        <begin position="247"/>
        <end position="534"/>
    </location>
</feature>
<evidence type="ECO:0000313" key="5">
    <source>
        <dbReference type="Proteomes" id="UP000218890"/>
    </source>
</evidence>
<evidence type="ECO:0000259" key="3">
    <source>
        <dbReference type="Pfam" id="PF15420"/>
    </source>
</evidence>
<accession>A0A0X8X8V0</accession>
<evidence type="ECO:0000256" key="1">
    <source>
        <dbReference type="SAM" id="Phobius"/>
    </source>
</evidence>
<feature type="transmembrane region" description="Helical" evidence="1">
    <location>
        <begin position="155"/>
        <end position="179"/>
    </location>
</feature>
<proteinExistence type="predicted"/>
<dbReference type="InterPro" id="IPR012037">
    <property type="entry name" value="Alpha/beta-hydrolase_fam"/>
</dbReference>
<feature type="domain" description="Alpha/beta-hydrolase N-terminal" evidence="3">
    <location>
        <begin position="23"/>
        <end position="230"/>
    </location>
</feature>
<sequence>MRWVRPLSIVGILLGTLFFAFSLTPSLLPRPFAVQGVISGLSVTAGYALGAIAQWLWYYLELPAPRVRVARIMWIISAVVCALVVVFFMWRASEWQGSIRALMGMEESVAVQPLGVAVVAFLVFALLLTLARLFRGTFRFLSEKLQVIVPRRISNVFGVLAALGLFWAVIDGVIFTLALRAADSSYQQIDALIEDDHERPTDPEKAGSPQSLVDWQDLGRQGRSFISSGPTAAQISAFHGSEKPEPIRVYIGLNAAETPEQRARLALEELKRVNAFERSILLLVTPTGTGWVDPAAADPVEYLHRGDIATVTAQYSYLPSPLSLWVEEDYGVETARALFEEIYGYWTELDADSRPDLFLHGLSLGALNSDRSFDFYDIIHDPFQGALWSGPPFRSETWQRITERRTPDSPAWLPVFRDGHVVRFMNQEQGFDKPDEPWGPFRIGYLQYASDPVTFFEPESFYREPAWMSGPRGPDVAPVLRWYPIVTMLQLAADMAAGSAPIGYGHNYAAEHYIDAWLKLTEPQDWSEEDIDRLKDKFRSQQGKD</sequence>
<reference evidence="4" key="1">
    <citation type="submission" date="2016-02" db="EMBL/GenBank/DDBJ databases">
        <title>Halorhodospira halochloris DSM-1059 complete genome, version 2.</title>
        <authorList>
            <person name="Tsukatani Y."/>
        </authorList>
    </citation>
    <scope>NUCLEOTIDE SEQUENCE</scope>
    <source>
        <strain evidence="4">DSM 1059</strain>
    </source>
</reference>
<keyword evidence="5" id="KW-1185">Reference proteome</keyword>
<dbReference type="AlphaFoldDB" id="A0A0X8X8V0"/>
<evidence type="ECO:0000313" key="4">
    <source>
        <dbReference type="EMBL" id="BAU57682.1"/>
    </source>
</evidence>
<dbReference type="Pfam" id="PF10081">
    <property type="entry name" value="Abhydrolase_9"/>
    <property type="match status" value="1"/>
</dbReference>
<dbReference type="OrthoDB" id="4397445at2"/>
<feature type="transmembrane region" description="Helical" evidence="1">
    <location>
        <begin position="32"/>
        <end position="60"/>
    </location>
</feature>
<dbReference type="InterPro" id="IPR027788">
    <property type="entry name" value="Alpha/beta-hydrolase_N_dom"/>
</dbReference>
<protein>
    <submittedName>
        <fullName evidence="4">Membrane protein</fullName>
    </submittedName>
</protein>
<dbReference type="InterPro" id="IPR027787">
    <property type="entry name" value="Alpha/beta-hydrolase_catalytic"/>
</dbReference>
<dbReference type="PIRSF" id="PIRSF007542">
    <property type="entry name" value="UCP007542"/>
    <property type="match status" value="1"/>
</dbReference>